<dbReference type="Gene3D" id="3.30.70.3290">
    <property type="match status" value="1"/>
</dbReference>
<dbReference type="InterPro" id="IPR001227">
    <property type="entry name" value="Ac_transferase_dom_sf"/>
</dbReference>
<organism evidence="6 7">
    <name type="scientific">Nocardiopsis composta</name>
    <dbReference type="NCBI Taxonomy" id="157465"/>
    <lineage>
        <taxon>Bacteria</taxon>
        <taxon>Bacillati</taxon>
        <taxon>Actinomycetota</taxon>
        <taxon>Actinomycetes</taxon>
        <taxon>Streptosporangiales</taxon>
        <taxon>Nocardiopsidaceae</taxon>
        <taxon>Nocardiopsis</taxon>
    </lineage>
</organism>
<dbReference type="RefSeq" id="WP_184399632.1">
    <property type="nucleotide sequence ID" value="NZ_BAAAJD010000109.1"/>
</dbReference>
<dbReference type="SUPFAM" id="SSF47336">
    <property type="entry name" value="ACP-like"/>
    <property type="match status" value="1"/>
</dbReference>
<dbReference type="InterPro" id="IPR014030">
    <property type="entry name" value="Ketoacyl_synth_N"/>
</dbReference>
<sequence length="977" mass="99617">MADTAAPAALTGIGLLLPGGITSPEGLWRTLLEAACVVGPYPRERWAAMLRRLPEDKRPGRVWEAGTVDRSAPLDAAFFGFSPAEAAELDPVQRMLLEVSAGALADAGIAARSLRQNRRVGVFVASASVDAATARFAPHRASGLVDVAGGGAGMLTSPLMRWLDTRGPHAVVDTACSAGATALHMARLHLAAGLVDLALVAAVNSVDNPQVTLAFEESGVLAADGRCKPFDAAADGYVRSEGAAAVVLENPARARRRRSRSYARVLTTAAGADGRSPGGLGSPNGHAQLDVMSSCWQDLEGPGGERAGAGPARVGYVEAHGTGTVAGDTAELRALNRLFRRPAGDEAVVGSHKGALGHLEGAAGLVGVIVAALGLYHGRIPPTTGHATPLRAARRWGLRVPTGPEPWPEHRPFAQVNAWGFGGSLVVAALERGDRRDRAAPLPPPEADGAELDREGPGPTVVPISGTSRGSVAEAAGRAAAALEKGVALSRLAETAAARRDHHGIRAAVAARTRAEAARALRALAEGRPHERAVGPRAALSHGSGRRPRVVLVFPGQGTQAEGMGDRLAEVSPAYAGARAAARQALAGVGAPRQDGPGGIAATQQAIFAHQAGLLGALAERFSPDAVIGHSLGELAAAYAAGALSLEKAARIVVERSRVLESASALGGLVAAELGPAEAAGAAREAGAELAAVNGPNASVLSGSHEALARLSSALEKRGVRCREVPQGPPAHSSLLDDRLAAFSAAIGEISARSSGVQIYSTAGRARPIRGADLGSGYWVRQLRDPVDLRTAVAAAAAEGPSLFIEVGARSVLAAPLLETLSEAGLEGAVASARGDHPAGEAIGLALQVAACYVHGPTPRPWDDEPVLPPADLGPPSFTRSRPAPLDAGGLDEQVRAEAADHIGRPLRPGEEELPLEELGLGSIHLLQLRARLIGHFGVSASRLPPHPPTVAGITAALADVLGPRGGSGEAVKAGEA</sequence>
<dbReference type="InterPro" id="IPR016039">
    <property type="entry name" value="Thiolase-like"/>
</dbReference>
<dbReference type="GO" id="GO:0004312">
    <property type="term" value="F:fatty acid synthase activity"/>
    <property type="evidence" value="ECO:0007669"/>
    <property type="project" value="TreeGrafter"/>
</dbReference>
<dbReference type="InterPro" id="IPR016036">
    <property type="entry name" value="Malonyl_transacylase_ACP-bd"/>
</dbReference>
<dbReference type="InterPro" id="IPR014043">
    <property type="entry name" value="Acyl_transferase_dom"/>
</dbReference>
<reference evidence="6 7" key="1">
    <citation type="submission" date="2020-08" db="EMBL/GenBank/DDBJ databases">
        <title>Sequencing the genomes of 1000 actinobacteria strains.</title>
        <authorList>
            <person name="Klenk H.-P."/>
        </authorList>
    </citation>
    <scope>NUCLEOTIDE SEQUENCE [LARGE SCALE GENOMIC DNA]</scope>
    <source>
        <strain evidence="6 7">DSM 44551</strain>
    </source>
</reference>
<evidence type="ECO:0000256" key="3">
    <source>
        <dbReference type="ARBA" id="ARBA00022679"/>
    </source>
</evidence>
<dbReference type="InterPro" id="IPR014031">
    <property type="entry name" value="Ketoacyl_synth_C"/>
</dbReference>
<dbReference type="PROSITE" id="PS52004">
    <property type="entry name" value="KS3_2"/>
    <property type="match status" value="1"/>
</dbReference>
<dbReference type="SMART" id="SM00825">
    <property type="entry name" value="PKS_KS"/>
    <property type="match status" value="1"/>
</dbReference>
<dbReference type="GO" id="GO:0006633">
    <property type="term" value="P:fatty acid biosynthetic process"/>
    <property type="evidence" value="ECO:0007669"/>
    <property type="project" value="InterPro"/>
</dbReference>
<dbReference type="InterPro" id="IPR036736">
    <property type="entry name" value="ACP-like_sf"/>
</dbReference>
<dbReference type="Pfam" id="PF02801">
    <property type="entry name" value="Ketoacyl-synt_C"/>
    <property type="match status" value="1"/>
</dbReference>
<dbReference type="AlphaFoldDB" id="A0A7W8QTE6"/>
<dbReference type="InterPro" id="IPR020841">
    <property type="entry name" value="PKS_Beta-ketoAc_synthase_dom"/>
</dbReference>
<dbReference type="InterPro" id="IPR050091">
    <property type="entry name" value="PKS_NRPS_Biosynth_Enz"/>
</dbReference>
<dbReference type="Gene3D" id="3.40.366.10">
    <property type="entry name" value="Malonyl-Coenzyme A Acyl Carrier Protein, domain 2"/>
    <property type="match status" value="1"/>
</dbReference>
<protein>
    <submittedName>
        <fullName evidence="6">Acyl transferase domain-containing protein</fullName>
    </submittedName>
</protein>
<accession>A0A7W8QTE6</accession>
<evidence type="ECO:0000256" key="4">
    <source>
        <dbReference type="SAM" id="MobiDB-lite"/>
    </source>
</evidence>
<dbReference type="PANTHER" id="PTHR43775:SF37">
    <property type="entry name" value="SI:DKEY-61P9.11"/>
    <property type="match status" value="1"/>
</dbReference>
<keyword evidence="1" id="KW-0596">Phosphopantetheine</keyword>
<dbReference type="Pfam" id="PF00109">
    <property type="entry name" value="ketoacyl-synt"/>
    <property type="match status" value="1"/>
</dbReference>
<keyword evidence="7" id="KW-1185">Reference proteome</keyword>
<dbReference type="SUPFAM" id="SSF55048">
    <property type="entry name" value="Probable ACP-binding domain of malonyl-CoA ACP transacylase"/>
    <property type="match status" value="1"/>
</dbReference>
<dbReference type="CDD" id="cd00833">
    <property type="entry name" value="PKS"/>
    <property type="match status" value="1"/>
</dbReference>
<dbReference type="InterPro" id="IPR016035">
    <property type="entry name" value="Acyl_Trfase/lysoPLipase"/>
</dbReference>
<comment type="caution">
    <text evidence="6">The sequence shown here is derived from an EMBL/GenBank/DDBJ whole genome shotgun (WGS) entry which is preliminary data.</text>
</comment>
<evidence type="ECO:0000313" key="7">
    <source>
        <dbReference type="Proteomes" id="UP000572635"/>
    </source>
</evidence>
<dbReference type="Gene3D" id="3.40.47.10">
    <property type="match status" value="1"/>
</dbReference>
<dbReference type="PANTHER" id="PTHR43775">
    <property type="entry name" value="FATTY ACID SYNTHASE"/>
    <property type="match status" value="1"/>
</dbReference>
<evidence type="ECO:0000259" key="5">
    <source>
        <dbReference type="PROSITE" id="PS52004"/>
    </source>
</evidence>
<keyword evidence="2" id="KW-0597">Phosphoprotein</keyword>
<dbReference type="SMART" id="SM00827">
    <property type="entry name" value="PKS_AT"/>
    <property type="match status" value="1"/>
</dbReference>
<evidence type="ECO:0000256" key="2">
    <source>
        <dbReference type="ARBA" id="ARBA00022553"/>
    </source>
</evidence>
<gene>
    <name evidence="6" type="ORF">HDA36_006400</name>
</gene>
<dbReference type="SUPFAM" id="SSF52151">
    <property type="entry name" value="FabD/lysophospholipase-like"/>
    <property type="match status" value="1"/>
</dbReference>
<dbReference type="EMBL" id="JACHDB010000002">
    <property type="protein sequence ID" value="MBB5436252.1"/>
    <property type="molecule type" value="Genomic_DNA"/>
</dbReference>
<name>A0A7W8QTE6_9ACTN</name>
<keyword evidence="3 6" id="KW-0808">Transferase</keyword>
<dbReference type="SUPFAM" id="SSF53901">
    <property type="entry name" value="Thiolase-like"/>
    <property type="match status" value="1"/>
</dbReference>
<dbReference type="Pfam" id="PF00698">
    <property type="entry name" value="Acyl_transf_1"/>
    <property type="match status" value="1"/>
</dbReference>
<proteinExistence type="predicted"/>
<dbReference type="Proteomes" id="UP000572635">
    <property type="component" value="Unassembled WGS sequence"/>
</dbReference>
<evidence type="ECO:0000313" key="6">
    <source>
        <dbReference type="EMBL" id="MBB5436252.1"/>
    </source>
</evidence>
<dbReference type="GO" id="GO:0004315">
    <property type="term" value="F:3-oxoacyl-[acyl-carrier-protein] synthase activity"/>
    <property type="evidence" value="ECO:0007669"/>
    <property type="project" value="InterPro"/>
</dbReference>
<dbReference type="PROSITE" id="PS00606">
    <property type="entry name" value="KS3_1"/>
    <property type="match status" value="1"/>
</dbReference>
<feature type="region of interest" description="Disordered" evidence="4">
    <location>
        <begin position="436"/>
        <end position="469"/>
    </location>
</feature>
<feature type="domain" description="Ketosynthase family 3 (KS3)" evidence="5">
    <location>
        <begin position="5"/>
        <end position="432"/>
    </location>
</feature>
<dbReference type="InterPro" id="IPR018201">
    <property type="entry name" value="Ketoacyl_synth_AS"/>
</dbReference>
<feature type="region of interest" description="Disordered" evidence="4">
    <location>
        <begin position="859"/>
        <end position="888"/>
    </location>
</feature>
<evidence type="ECO:0000256" key="1">
    <source>
        <dbReference type="ARBA" id="ARBA00022450"/>
    </source>
</evidence>